<comment type="caution">
    <text evidence="1">The sequence shown here is derived from an EMBL/GenBank/DDBJ whole genome shotgun (WGS) entry which is preliminary data.</text>
</comment>
<dbReference type="Proteomes" id="UP000016496">
    <property type="component" value="Unassembled WGS sequence"/>
</dbReference>
<gene>
    <name evidence="1" type="ORF">HMPREF1981_01614</name>
</gene>
<dbReference type="EMBL" id="AWSV01000088">
    <property type="protein sequence ID" value="ERI85542.1"/>
    <property type="molecule type" value="Genomic_DNA"/>
</dbReference>
<organism evidence="1 2">
    <name type="scientific">Bacteroides pyogenes F0041</name>
    <dbReference type="NCBI Taxonomy" id="1321819"/>
    <lineage>
        <taxon>Bacteria</taxon>
        <taxon>Pseudomonadati</taxon>
        <taxon>Bacteroidota</taxon>
        <taxon>Bacteroidia</taxon>
        <taxon>Bacteroidales</taxon>
        <taxon>Bacteroidaceae</taxon>
        <taxon>Bacteroides</taxon>
    </lineage>
</organism>
<evidence type="ECO:0000313" key="2">
    <source>
        <dbReference type="Proteomes" id="UP000016496"/>
    </source>
</evidence>
<dbReference type="HOGENOM" id="CLU_3076903_0_0_10"/>
<dbReference type="AlphaFoldDB" id="U2DV71"/>
<proteinExistence type="predicted"/>
<name>U2DV71_9BACE</name>
<protein>
    <submittedName>
        <fullName evidence="1">Uncharacterized protein</fullName>
    </submittedName>
</protein>
<sequence length="52" mass="6193">MCRARKYIIANQSLYLIETKALFGVNQGSLLRKQNLSFEQWRSFLGETKFFF</sequence>
<reference evidence="1 2" key="1">
    <citation type="submission" date="2013-08" db="EMBL/GenBank/DDBJ databases">
        <authorList>
            <person name="Weinstock G."/>
            <person name="Sodergren E."/>
            <person name="Wylie T."/>
            <person name="Fulton L."/>
            <person name="Fulton R."/>
            <person name="Fronick C."/>
            <person name="O'Laughlin M."/>
            <person name="Godfrey J."/>
            <person name="Miner T."/>
            <person name="Herter B."/>
            <person name="Appelbaum E."/>
            <person name="Cordes M."/>
            <person name="Lek S."/>
            <person name="Wollam A."/>
            <person name="Pepin K.H."/>
            <person name="Palsikar V.B."/>
            <person name="Mitreva M."/>
            <person name="Wilson R.K."/>
        </authorList>
    </citation>
    <scope>NUCLEOTIDE SEQUENCE [LARGE SCALE GENOMIC DNA]</scope>
    <source>
        <strain evidence="1 2">F0041</strain>
    </source>
</reference>
<accession>U2DV71</accession>
<evidence type="ECO:0000313" key="1">
    <source>
        <dbReference type="EMBL" id="ERI85542.1"/>
    </source>
</evidence>